<dbReference type="Ensembl" id="ENSATET00000047144.2">
    <property type="protein sequence ID" value="ENSATEP00000060142.1"/>
    <property type="gene ID" value="ENSATEG00000006904.3"/>
</dbReference>
<evidence type="ECO:0000259" key="14">
    <source>
        <dbReference type="Pfam" id="PF08033"/>
    </source>
</evidence>
<reference evidence="15" key="1">
    <citation type="submission" date="2021-04" db="EMBL/GenBank/DDBJ databases">
        <authorList>
            <consortium name="Wellcome Sanger Institute Data Sharing"/>
        </authorList>
    </citation>
    <scope>NUCLEOTIDE SEQUENCE [LARGE SCALE GENOMIC DNA]</scope>
</reference>
<dbReference type="GO" id="GO:0008270">
    <property type="term" value="F:zinc ion binding"/>
    <property type="evidence" value="ECO:0007669"/>
    <property type="project" value="InterPro"/>
</dbReference>
<dbReference type="Proteomes" id="UP000265040">
    <property type="component" value="Chromosome 10"/>
</dbReference>
<evidence type="ECO:0000259" key="13">
    <source>
        <dbReference type="Pfam" id="PF04815"/>
    </source>
</evidence>
<feature type="domain" description="Sec23/Sec24 helical" evidence="13">
    <location>
        <begin position="581"/>
        <end position="682"/>
    </location>
</feature>
<evidence type="ECO:0008006" key="17">
    <source>
        <dbReference type="Google" id="ProtNLM"/>
    </source>
</evidence>
<dbReference type="GO" id="GO:0090110">
    <property type="term" value="P:COPII-coated vesicle cargo loading"/>
    <property type="evidence" value="ECO:0007669"/>
    <property type="project" value="TreeGrafter"/>
</dbReference>
<dbReference type="PANTHER" id="PTHR13803">
    <property type="entry name" value="SEC24-RELATED PROTEIN"/>
    <property type="match status" value="1"/>
</dbReference>
<dbReference type="GO" id="GO:0006886">
    <property type="term" value="P:intracellular protein transport"/>
    <property type="evidence" value="ECO:0007669"/>
    <property type="project" value="InterPro"/>
</dbReference>
<evidence type="ECO:0000256" key="2">
    <source>
        <dbReference type="ARBA" id="ARBA00004397"/>
    </source>
</evidence>
<dbReference type="FunFam" id="2.30.30.380:FF:000004">
    <property type="entry name" value="SEC24 homolog B, COPII coat complex component"/>
    <property type="match status" value="1"/>
</dbReference>
<dbReference type="InterPro" id="IPR006895">
    <property type="entry name" value="Znf_Sec23_Sec24"/>
</dbReference>
<dbReference type="InterPro" id="IPR012990">
    <property type="entry name" value="Beta-sandwich_Sec23_24"/>
</dbReference>
<reference evidence="15" key="3">
    <citation type="submission" date="2025-09" db="UniProtKB">
        <authorList>
            <consortium name="Ensembl"/>
        </authorList>
    </citation>
    <scope>IDENTIFICATION</scope>
</reference>
<evidence type="ECO:0000256" key="1">
    <source>
        <dbReference type="ARBA" id="ARBA00004299"/>
    </source>
</evidence>
<evidence type="ECO:0000256" key="3">
    <source>
        <dbReference type="ARBA" id="ARBA00004514"/>
    </source>
</evidence>
<evidence type="ECO:0000256" key="8">
    <source>
        <dbReference type="SAM" id="MobiDB-lite"/>
    </source>
</evidence>
<accession>A0A7N6BEX5</accession>
<sequence>MSKLHMLSLLHFLKSNCLCVLNVHHINVELFFPDSMPPSNDMTSQAQPYASHGYPSMQPAYQQGPTHTAPSPSHNLYGQSSYQQYSQVRLQLEVTLGGLSGVPELEVEALRPVNLLQERNLLPPRPLEAPEPNVSPDLKKVNCSPQTFRCTLSSIPQTQTLLNKARLPLGLLLHPFRDLQQLPVITSNTIVRCRSCRTYINPFVTFLDQRRWKCNLCYRVNDVPDEFMYNPVTRSYGEPHKRPEVQNSTVEFIASSDYMLRPPQPAVYLFVLDVSHNAVEAGYLKYFLLLMIQHTTSEGLSQPQMLVVSDIDDVFIPSHDSLMVNLKESKEVLPLMKDLLTSLPAMFSQSRETHSALGPALQAAYKLMSPTGGRVTVFQTQLPTLGAGMLQSREDPNQRSSTKGVPHLGPATDFYKKLALDCSGQQIGVDLFLLSSQYADLASLACISKYSAGSIFYYPSFHYIHNLSQLEKFQKDLERYLTRKIGFEAVMRIRCTKGLSIHTFHGNFFVRSTDLLSLANVNPDSAFAVQMSIDDSLADSSLACFQAALLYTSSKGKRRIRVHTLCLPVVSQLSDVYAGADVQAITCLLANMAIDRSISSNLSDARDALVNAVVDLVTAYKSNMSNLQQSGLVLPAAMRLFPLYILALLKQKALRTGTSTRLDERVFAMCEFKTQPLQQLMRMVHPDLYRLDSMSDQGALHLNDTVVPQPHLLHLSAEKLSRDGAFLLDCGNVFYLWIGKCCSEMFIQDVLGCPNYASIPPNMSHIPELETSLSERVRAFLDWLQDNRAFSSTIHVVKDDASAKATFFQHLVEDRSESASSYYEFLQHIQQQITK</sequence>
<dbReference type="InterPro" id="IPR029006">
    <property type="entry name" value="ADF-H/Gelsolin-like_dom_sf"/>
</dbReference>
<evidence type="ECO:0000256" key="6">
    <source>
        <dbReference type="ARBA" id="ARBA00022927"/>
    </source>
</evidence>
<keyword evidence="16" id="KW-1185">Reference proteome</keyword>
<reference evidence="15" key="2">
    <citation type="submission" date="2025-08" db="UniProtKB">
        <authorList>
            <consortium name="Ensembl"/>
        </authorList>
    </citation>
    <scope>IDENTIFICATION</scope>
</reference>
<proteinExistence type="inferred from homology"/>
<dbReference type="CDD" id="cd01479">
    <property type="entry name" value="Sec24-like"/>
    <property type="match status" value="1"/>
</dbReference>
<dbReference type="SUPFAM" id="SSF82919">
    <property type="entry name" value="Zn-finger domain of Sec23/24"/>
    <property type="match status" value="1"/>
</dbReference>
<dbReference type="InterPro" id="IPR036174">
    <property type="entry name" value="Znf_Sec23_Sec24_sf"/>
</dbReference>
<dbReference type="InterPro" id="IPR050550">
    <property type="entry name" value="SEC23_SEC24_subfamily"/>
</dbReference>
<dbReference type="InterPro" id="IPR007123">
    <property type="entry name" value="Gelsolin-like_dom"/>
</dbReference>
<name>A0A7N6BEX5_ANATE</name>
<dbReference type="Gene3D" id="2.60.40.1670">
    <property type="entry name" value="beta-sandwich domain of Sec23/24"/>
    <property type="match status" value="2"/>
</dbReference>
<dbReference type="GO" id="GO:0030127">
    <property type="term" value="C:COPII vesicle coat"/>
    <property type="evidence" value="ECO:0007669"/>
    <property type="project" value="InterPro"/>
</dbReference>
<feature type="domain" description="Sec23/Sec24 trunk" evidence="12">
    <location>
        <begin position="295"/>
        <end position="481"/>
    </location>
</feature>
<dbReference type="InterPro" id="IPR006900">
    <property type="entry name" value="Sec23/24_helical_dom"/>
</dbReference>
<dbReference type="SUPFAM" id="SSF53300">
    <property type="entry name" value="vWA-like"/>
    <property type="match status" value="1"/>
</dbReference>
<evidence type="ECO:0000256" key="4">
    <source>
        <dbReference type="ARBA" id="ARBA00008334"/>
    </source>
</evidence>
<feature type="domain" description="Gelsolin-like" evidence="10">
    <location>
        <begin position="710"/>
        <end position="781"/>
    </location>
</feature>
<dbReference type="InterPro" id="IPR006896">
    <property type="entry name" value="Sec23/24_trunk_dom"/>
</dbReference>
<dbReference type="Gene3D" id="1.20.120.730">
    <property type="entry name" value="Sec23/Sec24 helical domain"/>
    <property type="match status" value="1"/>
</dbReference>
<dbReference type="SUPFAM" id="SSF81995">
    <property type="entry name" value="beta-sandwich domain of Sec23/24"/>
    <property type="match status" value="1"/>
</dbReference>
<comment type="subcellular location">
    <subcellularLocation>
        <location evidence="3">Cytoplasm</location>
        <location evidence="3">Cytosol</location>
    </subcellularLocation>
    <subcellularLocation>
        <location evidence="1">Cytoplasmic vesicle</location>
        <location evidence="1">COPII-coated vesicle membrane</location>
        <topology evidence="1">Peripheral membrane protein</topology>
        <orientation evidence="1">Cytoplasmic side</orientation>
    </subcellularLocation>
    <subcellularLocation>
        <location evidence="2">Endoplasmic reticulum membrane</location>
        <topology evidence="2">Peripheral membrane protein</topology>
        <orientation evidence="2">Cytoplasmic side</orientation>
    </subcellularLocation>
</comment>
<evidence type="ECO:0000256" key="9">
    <source>
        <dbReference type="SAM" id="SignalP"/>
    </source>
</evidence>
<evidence type="ECO:0000256" key="7">
    <source>
        <dbReference type="ARBA" id="ARBA00023329"/>
    </source>
</evidence>
<feature type="compositionally biased region" description="Polar residues" evidence="8">
    <location>
        <begin position="59"/>
        <end position="74"/>
    </location>
</feature>
<dbReference type="Gene3D" id="3.40.50.410">
    <property type="entry name" value="von Willebrand factor, type A domain"/>
    <property type="match status" value="2"/>
</dbReference>
<comment type="similarity">
    <text evidence="4">Belongs to the SEC23/SEC24 family. SEC24 subfamily.</text>
</comment>
<feature type="signal peptide" evidence="9">
    <location>
        <begin position="1"/>
        <end position="19"/>
    </location>
</feature>
<dbReference type="GO" id="GO:0005829">
    <property type="term" value="C:cytosol"/>
    <property type="evidence" value="ECO:0007669"/>
    <property type="project" value="UniProtKB-SubCell"/>
</dbReference>
<dbReference type="Pfam" id="PF00626">
    <property type="entry name" value="Gelsolin"/>
    <property type="match status" value="1"/>
</dbReference>
<evidence type="ECO:0000259" key="10">
    <source>
        <dbReference type="Pfam" id="PF00626"/>
    </source>
</evidence>
<dbReference type="PANTHER" id="PTHR13803:SF42">
    <property type="entry name" value="PROTEIN TRANSPORT PROTEIN SEC24B"/>
    <property type="match status" value="1"/>
</dbReference>
<dbReference type="SUPFAM" id="SSF82754">
    <property type="entry name" value="C-terminal, gelsolin-like domain of Sec23/24"/>
    <property type="match status" value="1"/>
</dbReference>
<keyword evidence="9" id="KW-0732">Signal</keyword>
<evidence type="ECO:0000256" key="5">
    <source>
        <dbReference type="ARBA" id="ARBA00022448"/>
    </source>
</evidence>
<evidence type="ECO:0000313" key="15">
    <source>
        <dbReference type="Ensembl" id="ENSATEP00000060142.1"/>
    </source>
</evidence>
<evidence type="ECO:0000259" key="12">
    <source>
        <dbReference type="Pfam" id="PF04811"/>
    </source>
</evidence>
<keyword evidence="5" id="KW-0813">Transport</keyword>
<protein>
    <recommendedName>
        <fullName evidence="17">SEC24 homolog B, COPII coat complex component</fullName>
    </recommendedName>
</protein>
<feature type="domain" description="Zinc finger Sec23/Sec24-type" evidence="11">
    <location>
        <begin position="190"/>
        <end position="227"/>
    </location>
</feature>
<feature type="compositionally biased region" description="Polar residues" evidence="8">
    <location>
        <begin position="39"/>
        <end position="48"/>
    </location>
</feature>
<feature type="chain" id="PRO_5030917470" description="SEC24 homolog B, COPII coat complex component" evidence="9">
    <location>
        <begin position="20"/>
        <end position="835"/>
    </location>
</feature>
<dbReference type="InterPro" id="IPR041742">
    <property type="entry name" value="Sec24-like_trunk_dom"/>
</dbReference>
<dbReference type="GO" id="GO:0000149">
    <property type="term" value="F:SNARE binding"/>
    <property type="evidence" value="ECO:0007669"/>
    <property type="project" value="TreeGrafter"/>
</dbReference>
<dbReference type="Gene3D" id="3.40.20.10">
    <property type="entry name" value="Severin"/>
    <property type="match status" value="1"/>
</dbReference>
<feature type="region of interest" description="Disordered" evidence="8">
    <location>
        <begin position="39"/>
        <end position="78"/>
    </location>
</feature>
<dbReference type="AlphaFoldDB" id="A0A7N6BEX5"/>
<dbReference type="InterPro" id="IPR036180">
    <property type="entry name" value="Gelsolin-like_dom_sf"/>
</dbReference>
<dbReference type="GeneTree" id="ENSGT00950000182924"/>
<evidence type="ECO:0000259" key="11">
    <source>
        <dbReference type="Pfam" id="PF04810"/>
    </source>
</evidence>
<organism evidence="15 16">
    <name type="scientific">Anabas testudineus</name>
    <name type="common">Climbing perch</name>
    <name type="synonym">Anthias testudineus</name>
    <dbReference type="NCBI Taxonomy" id="64144"/>
    <lineage>
        <taxon>Eukaryota</taxon>
        <taxon>Metazoa</taxon>
        <taxon>Chordata</taxon>
        <taxon>Craniata</taxon>
        <taxon>Vertebrata</taxon>
        <taxon>Euteleostomi</taxon>
        <taxon>Actinopterygii</taxon>
        <taxon>Neopterygii</taxon>
        <taxon>Teleostei</taxon>
        <taxon>Neoteleostei</taxon>
        <taxon>Acanthomorphata</taxon>
        <taxon>Anabantaria</taxon>
        <taxon>Anabantiformes</taxon>
        <taxon>Anabantoidei</taxon>
        <taxon>Anabantidae</taxon>
        <taxon>Anabas</taxon>
    </lineage>
</organism>
<evidence type="ECO:0000313" key="16">
    <source>
        <dbReference type="Proteomes" id="UP000265040"/>
    </source>
</evidence>
<dbReference type="SUPFAM" id="SSF81811">
    <property type="entry name" value="Helical domain of Sec23/24"/>
    <property type="match status" value="1"/>
</dbReference>
<dbReference type="GO" id="GO:0070971">
    <property type="term" value="C:endoplasmic reticulum exit site"/>
    <property type="evidence" value="ECO:0007669"/>
    <property type="project" value="TreeGrafter"/>
</dbReference>
<keyword evidence="7" id="KW-0968">Cytoplasmic vesicle</keyword>
<dbReference type="GO" id="GO:0005789">
    <property type="term" value="C:endoplasmic reticulum membrane"/>
    <property type="evidence" value="ECO:0007669"/>
    <property type="project" value="UniProtKB-SubCell"/>
</dbReference>
<feature type="domain" description="Sec23/Sec24 beta-sandwich" evidence="14">
    <location>
        <begin position="486"/>
        <end position="570"/>
    </location>
</feature>
<dbReference type="Pfam" id="PF04815">
    <property type="entry name" value="Sec23_helical"/>
    <property type="match status" value="1"/>
</dbReference>
<dbReference type="Pfam" id="PF04811">
    <property type="entry name" value="Sec23_trunk"/>
    <property type="match status" value="1"/>
</dbReference>
<dbReference type="InterPro" id="IPR036465">
    <property type="entry name" value="vWFA_dom_sf"/>
</dbReference>
<dbReference type="Pfam" id="PF04810">
    <property type="entry name" value="zf-Sec23_Sec24"/>
    <property type="match status" value="1"/>
</dbReference>
<dbReference type="InterPro" id="IPR036175">
    <property type="entry name" value="Sec23/24_helical_dom_sf"/>
</dbReference>
<gene>
    <name evidence="15" type="primary">SEC24B</name>
</gene>
<keyword evidence="6" id="KW-0653">Protein transport</keyword>
<dbReference type="Gene3D" id="2.30.30.380">
    <property type="entry name" value="Zn-finger domain of Sec23/24"/>
    <property type="match status" value="1"/>
</dbReference>
<dbReference type="Pfam" id="PF08033">
    <property type="entry name" value="Sec23_BS"/>
    <property type="match status" value="1"/>
</dbReference>